<dbReference type="AlphaFoldDB" id="A0A411WRH1"/>
<accession>A0A411WRH1</accession>
<evidence type="ECO:0000313" key="1">
    <source>
        <dbReference type="EMBL" id="QBH98746.1"/>
    </source>
</evidence>
<dbReference type="EMBL" id="CP034752">
    <property type="protein sequence ID" value="QBH98746.1"/>
    <property type="molecule type" value="Genomic_DNA"/>
</dbReference>
<dbReference type="Pfam" id="PF02413">
    <property type="entry name" value="Caudo_TAP"/>
    <property type="match status" value="1"/>
</dbReference>
<dbReference type="PANTHER" id="PTHR34413:SF1">
    <property type="entry name" value="CYTOPLASMIC PROTEIN"/>
    <property type="match status" value="1"/>
</dbReference>
<organism evidence="1 2">
    <name type="scientific">Limnobaculum zhutongyuii</name>
    <dbReference type="NCBI Taxonomy" id="2498113"/>
    <lineage>
        <taxon>Bacteria</taxon>
        <taxon>Pseudomonadati</taxon>
        <taxon>Pseudomonadota</taxon>
        <taxon>Gammaproteobacteria</taxon>
        <taxon>Enterobacterales</taxon>
        <taxon>Budviciaceae</taxon>
        <taxon>Limnobaculum</taxon>
    </lineage>
</organism>
<name>A0A411WRH1_9GAMM</name>
<keyword evidence="2" id="KW-1185">Reference proteome</keyword>
<gene>
    <name evidence="1" type="ORF">EKN56_10370</name>
</gene>
<dbReference type="OrthoDB" id="8596093at2"/>
<dbReference type="InterPro" id="IPR051220">
    <property type="entry name" value="TFA_Chaperone"/>
</dbReference>
<sequence length="144" mass="16083">METIFYSAKTNSAYPESLKGEYMQAGSWPDDAMEISGAIYTEFFMSHPPDGKVRMADESGLPLWGDIPLPTPEELKVIANAKKQSLMDAANSHINAYQWPSKLALGRLNDADKGKFNRWLDYLDALNAIDTSLVPDIEWPTTPE</sequence>
<dbReference type="PANTHER" id="PTHR34413">
    <property type="entry name" value="PROPHAGE TAIL FIBER ASSEMBLY PROTEIN HOMOLOG TFAE-RELATED-RELATED"/>
    <property type="match status" value="1"/>
</dbReference>
<dbReference type="InterPro" id="IPR003458">
    <property type="entry name" value="Phage_T4_Gp38_tail_assem"/>
</dbReference>
<proteinExistence type="predicted"/>
<dbReference type="Proteomes" id="UP000293154">
    <property type="component" value="Chromosome"/>
</dbReference>
<dbReference type="KEGG" id="prag:EKN56_10370"/>
<reference evidence="1 2" key="1">
    <citation type="submission" date="2019-03" db="EMBL/GenBank/DDBJ databases">
        <title>Pragia sp. nov. isolated from the gut tract of Carduelis flavirostris.</title>
        <authorList>
            <person name="Ge Y."/>
        </authorList>
    </citation>
    <scope>NUCLEOTIDE SEQUENCE [LARGE SCALE GENOMIC DNA]</scope>
    <source>
        <strain evidence="1 2">CF-458</strain>
    </source>
</reference>
<evidence type="ECO:0000313" key="2">
    <source>
        <dbReference type="Proteomes" id="UP000293154"/>
    </source>
</evidence>
<protein>
    <submittedName>
        <fullName evidence="1">Tail fiber assembly protein</fullName>
    </submittedName>
</protein>